<evidence type="ECO:0000256" key="1">
    <source>
        <dbReference type="SAM" id="Phobius"/>
    </source>
</evidence>
<dbReference type="AlphaFoldDB" id="A0A1Y3G4A4"/>
<keyword evidence="1" id="KW-1133">Transmembrane helix</keyword>
<dbReference type="Proteomes" id="UP000242683">
    <property type="component" value="Unassembled WGS sequence"/>
</dbReference>
<sequence length="78" mass="9561">MKIIQRLDDRNFKNQHGIIRRMATFAFLSIILLTKINVIDKIKIILYSIMFYNSRMSKTIEKFVEIFFCWWGLYVFKF</sequence>
<feature type="transmembrane region" description="Helical" evidence="1">
    <location>
        <begin position="18"/>
        <end position="38"/>
    </location>
</feature>
<organism evidence="2 3">
    <name type="scientific">Acetobacter malorum</name>
    <dbReference type="NCBI Taxonomy" id="178901"/>
    <lineage>
        <taxon>Bacteria</taxon>
        <taxon>Pseudomonadati</taxon>
        <taxon>Pseudomonadota</taxon>
        <taxon>Alphaproteobacteria</taxon>
        <taxon>Acetobacterales</taxon>
        <taxon>Acetobacteraceae</taxon>
        <taxon>Acetobacter</taxon>
    </lineage>
</organism>
<gene>
    <name evidence="2" type="ORF">HK23_07350</name>
</gene>
<keyword evidence="1" id="KW-0472">Membrane</keyword>
<comment type="caution">
    <text evidence="2">The sequence shown here is derived from an EMBL/GenBank/DDBJ whole genome shotgun (WGS) entry which is preliminary data.</text>
</comment>
<evidence type="ECO:0000313" key="2">
    <source>
        <dbReference type="EMBL" id="OUJ04923.1"/>
    </source>
</evidence>
<evidence type="ECO:0000313" key="3">
    <source>
        <dbReference type="Proteomes" id="UP000242683"/>
    </source>
</evidence>
<feature type="transmembrane region" description="Helical" evidence="1">
    <location>
        <begin position="59"/>
        <end position="76"/>
    </location>
</feature>
<protein>
    <submittedName>
        <fullName evidence="2">Uncharacterized protein</fullName>
    </submittedName>
</protein>
<proteinExistence type="predicted"/>
<accession>A0A1Y3G4A4</accession>
<reference evidence="3" key="1">
    <citation type="submission" date="2014-06" db="EMBL/GenBank/DDBJ databases">
        <authorList>
            <person name="Winans N.J."/>
            <person name="Newell P.D."/>
            <person name="Douglas A.E."/>
        </authorList>
    </citation>
    <scope>NUCLEOTIDE SEQUENCE [LARGE SCALE GENOMIC DNA]</scope>
    <source>
        <strain evidence="3">DsW_057</strain>
    </source>
</reference>
<dbReference type="EMBL" id="JOPG01000024">
    <property type="protein sequence ID" value="OUJ04923.1"/>
    <property type="molecule type" value="Genomic_DNA"/>
</dbReference>
<name>A0A1Y3G4A4_9PROT</name>
<keyword evidence="1" id="KW-0812">Transmembrane</keyword>